<proteinExistence type="predicted"/>
<keyword evidence="3" id="KW-1185">Reference proteome</keyword>
<gene>
    <name evidence="2" type="ORF">ACFPZF_36175</name>
</gene>
<sequence>MTASQDHAAGGQPPRRPVRSRVRHGQASCADYGCARPGCRQAALRARRRRDSDRALGLAARVDAGPAALRAAVLVRRGMSAQDIADTTGISVTLVRRLLRTPEARPARIARSTAEAVLGIPLPGPGRPPARGRGLTSAEPAAVALTELALQGWPATYLAARLDTSAATVAAVRDGTRRRITVALDVRIHRLRLRLVGTTPVAEGVRPGDAARTRAWALRAAGRRGRCLEVSRAGVC</sequence>
<feature type="region of interest" description="Disordered" evidence="1">
    <location>
        <begin position="1"/>
        <end position="24"/>
    </location>
</feature>
<reference evidence="3" key="1">
    <citation type="journal article" date="2019" name="Int. J. Syst. Evol. Microbiol.">
        <title>The Global Catalogue of Microorganisms (GCM) 10K type strain sequencing project: providing services to taxonomists for standard genome sequencing and annotation.</title>
        <authorList>
            <consortium name="The Broad Institute Genomics Platform"/>
            <consortium name="The Broad Institute Genome Sequencing Center for Infectious Disease"/>
            <person name="Wu L."/>
            <person name="Ma J."/>
        </authorList>
    </citation>
    <scope>NUCLEOTIDE SEQUENCE [LARGE SCALE GENOMIC DNA]</scope>
    <source>
        <strain evidence="3">CGMCC 4.1622</strain>
    </source>
</reference>
<organism evidence="2 3">
    <name type="scientific">Kitasatospora cinereorecta</name>
    <dbReference type="NCBI Taxonomy" id="285560"/>
    <lineage>
        <taxon>Bacteria</taxon>
        <taxon>Bacillati</taxon>
        <taxon>Actinomycetota</taxon>
        <taxon>Actinomycetes</taxon>
        <taxon>Kitasatosporales</taxon>
        <taxon>Streptomycetaceae</taxon>
        <taxon>Kitasatospora</taxon>
    </lineage>
</organism>
<comment type="caution">
    <text evidence="2">The sequence shown here is derived from an EMBL/GenBank/DDBJ whole genome shotgun (WGS) entry which is preliminary data.</text>
</comment>
<name>A0ABW0VLK5_9ACTN</name>
<dbReference type="EMBL" id="JBHSOC010000113">
    <property type="protein sequence ID" value="MFC5646767.1"/>
    <property type="molecule type" value="Genomic_DNA"/>
</dbReference>
<protein>
    <recommendedName>
        <fullName evidence="4">HTH cro/C1-type domain-containing protein</fullName>
    </recommendedName>
</protein>
<dbReference type="RefSeq" id="WP_346149019.1">
    <property type="nucleotide sequence ID" value="NZ_BAAAUA010000061.1"/>
</dbReference>
<accession>A0ABW0VLK5</accession>
<evidence type="ECO:0000256" key="1">
    <source>
        <dbReference type="SAM" id="MobiDB-lite"/>
    </source>
</evidence>
<dbReference type="Proteomes" id="UP001596066">
    <property type="component" value="Unassembled WGS sequence"/>
</dbReference>
<evidence type="ECO:0000313" key="2">
    <source>
        <dbReference type="EMBL" id="MFC5646767.1"/>
    </source>
</evidence>
<evidence type="ECO:0008006" key="4">
    <source>
        <dbReference type="Google" id="ProtNLM"/>
    </source>
</evidence>
<evidence type="ECO:0000313" key="3">
    <source>
        <dbReference type="Proteomes" id="UP001596066"/>
    </source>
</evidence>